<accession>A0A084INB3</accession>
<keyword evidence="4" id="KW-1185">Reference proteome</keyword>
<evidence type="ECO:0000256" key="2">
    <source>
        <dbReference type="SAM" id="SignalP"/>
    </source>
</evidence>
<sequence>MTFEISATRWLVVGALVAGLMAGCSSPQHGSSTARSTNSASSTETTDHPTPAASSTQSAADVLAQYFKAIDAGQFDQAYALWRTQSHQAPASAAALKSQYPGVSSIRMKVTGNTRTEGAAGTIYATVPITVTEHTRDGTDKSRTGQCVLARSNNVPGSSDKAQHWHLHSCDLS</sequence>
<protein>
    <recommendedName>
        <fullName evidence="5">Lipoprotein</fullName>
    </recommendedName>
</protein>
<dbReference type="eggNOG" id="COG3895">
    <property type="taxonomic scope" value="Bacteria"/>
</dbReference>
<organism evidence="3 4">
    <name type="scientific">Salinisphaera hydrothermalis (strain C41B8)</name>
    <dbReference type="NCBI Taxonomy" id="1304275"/>
    <lineage>
        <taxon>Bacteria</taxon>
        <taxon>Pseudomonadati</taxon>
        <taxon>Pseudomonadota</taxon>
        <taxon>Gammaproteobacteria</taxon>
        <taxon>Salinisphaerales</taxon>
        <taxon>Salinisphaeraceae</taxon>
        <taxon>Salinisphaera</taxon>
    </lineage>
</organism>
<evidence type="ECO:0008006" key="5">
    <source>
        <dbReference type="Google" id="ProtNLM"/>
    </source>
</evidence>
<dbReference type="RefSeq" id="WP_037335671.1">
    <property type="nucleotide sequence ID" value="NZ_APNK01000006.1"/>
</dbReference>
<dbReference type="OrthoDB" id="485556at2"/>
<dbReference type="AlphaFoldDB" id="A0A084INB3"/>
<evidence type="ECO:0000313" key="3">
    <source>
        <dbReference type="EMBL" id="KEZ78197.1"/>
    </source>
</evidence>
<evidence type="ECO:0000256" key="1">
    <source>
        <dbReference type="SAM" id="MobiDB-lite"/>
    </source>
</evidence>
<dbReference type="EMBL" id="APNK01000006">
    <property type="protein sequence ID" value="KEZ78197.1"/>
    <property type="molecule type" value="Genomic_DNA"/>
</dbReference>
<name>A0A084INB3_SALHC</name>
<keyword evidence="2" id="KW-0732">Signal</keyword>
<feature type="compositionally biased region" description="Low complexity" evidence="1">
    <location>
        <begin position="31"/>
        <end position="57"/>
    </location>
</feature>
<proteinExistence type="predicted"/>
<gene>
    <name evidence="3" type="ORF">C41B8_06417</name>
</gene>
<feature type="region of interest" description="Disordered" evidence="1">
    <location>
        <begin position="27"/>
        <end position="57"/>
    </location>
</feature>
<feature type="signal peptide" evidence="2">
    <location>
        <begin position="1"/>
        <end position="30"/>
    </location>
</feature>
<feature type="chain" id="PRO_5001776608" description="Lipoprotein" evidence="2">
    <location>
        <begin position="31"/>
        <end position="173"/>
    </location>
</feature>
<evidence type="ECO:0000313" key="4">
    <source>
        <dbReference type="Proteomes" id="UP000028302"/>
    </source>
</evidence>
<reference evidence="3 4" key="1">
    <citation type="submission" date="2013-03" db="EMBL/GenBank/DDBJ databases">
        <title>Salinisphaera hydrothermalis C41B8 Genome Sequencing.</title>
        <authorList>
            <person name="Li C."/>
            <person name="Lai Q."/>
            <person name="Shao Z."/>
        </authorList>
    </citation>
    <scope>NUCLEOTIDE SEQUENCE [LARGE SCALE GENOMIC DNA]</scope>
    <source>
        <strain evidence="3 4">C41B8</strain>
    </source>
</reference>
<comment type="caution">
    <text evidence="3">The sequence shown here is derived from an EMBL/GenBank/DDBJ whole genome shotgun (WGS) entry which is preliminary data.</text>
</comment>
<dbReference type="Proteomes" id="UP000028302">
    <property type="component" value="Unassembled WGS sequence"/>
</dbReference>